<dbReference type="Gene3D" id="3.90.550.10">
    <property type="entry name" value="Spore Coat Polysaccharide Biosynthesis Protein SpsA, Chain A"/>
    <property type="match status" value="1"/>
</dbReference>
<dbReference type="PANTHER" id="PTHR22916:SF3">
    <property type="entry name" value="UDP-GLCNAC:BETAGAL BETA-1,3-N-ACETYLGLUCOSAMINYLTRANSFERASE-LIKE PROTEIN 1"/>
    <property type="match status" value="1"/>
</dbReference>
<feature type="domain" description="Glycosyltransferase 2-like" evidence="1">
    <location>
        <begin position="14"/>
        <end position="137"/>
    </location>
</feature>
<dbReference type="RefSeq" id="WP_094058712.1">
    <property type="nucleotide sequence ID" value="NZ_CP022530.1"/>
</dbReference>
<keyword evidence="3" id="KW-1185">Reference proteome</keyword>
<dbReference type="GO" id="GO:0016758">
    <property type="term" value="F:hexosyltransferase activity"/>
    <property type="evidence" value="ECO:0007669"/>
    <property type="project" value="UniProtKB-ARBA"/>
</dbReference>
<accession>A0A222FG70</accession>
<reference evidence="2 3" key="1">
    <citation type="submission" date="2017-07" db="EMBL/GenBank/DDBJ databases">
        <title>Annotated genome sequence of Bacterioplanes sanyensis isolated from Red Sea.</title>
        <authorList>
            <person name="Rehman Z.U."/>
        </authorList>
    </citation>
    <scope>NUCLEOTIDE SEQUENCE [LARGE SCALE GENOMIC DNA]</scope>
    <source>
        <strain evidence="2 3">NV9</strain>
    </source>
</reference>
<dbReference type="OrthoDB" id="9801954at2"/>
<dbReference type="AlphaFoldDB" id="A0A222FG70"/>
<protein>
    <submittedName>
        <fullName evidence="2">Teichuronic acid biosynthesis</fullName>
    </submittedName>
</protein>
<sequence length="254" mass="28969">MTLSAARQAYDLVSICMPAFNSENTIQAAIESVLQQSWSHWELIVVDDGSTDDTAAIVEALQDHRVRLLRHQQPSGGPAVPRNTAMQHARGRYIAFLDSDDVWLPEKLERQIEFMQSSHASLCCSGYWRVSPNGERQAILPPAQARYADILRQNTAGCLTVMLDTEQWPAARFPQCGHEDYALWLSLLRDGEVMMGLPELLAEYRQQPHSASSSSVRNVGFLWHIYYHLESLGFARSLYRVIAYAWRRQQRYQS</sequence>
<organism evidence="2 3">
    <name type="scientific">Bacterioplanes sanyensis</name>
    <dbReference type="NCBI Taxonomy" id="1249553"/>
    <lineage>
        <taxon>Bacteria</taxon>
        <taxon>Pseudomonadati</taxon>
        <taxon>Pseudomonadota</taxon>
        <taxon>Gammaproteobacteria</taxon>
        <taxon>Oceanospirillales</taxon>
        <taxon>Oceanospirillaceae</taxon>
        <taxon>Bacterioplanes</taxon>
    </lineage>
</organism>
<dbReference type="PANTHER" id="PTHR22916">
    <property type="entry name" value="GLYCOSYLTRANSFERASE"/>
    <property type="match status" value="1"/>
</dbReference>
<dbReference type="EMBL" id="CP022530">
    <property type="protein sequence ID" value="ASP37494.1"/>
    <property type="molecule type" value="Genomic_DNA"/>
</dbReference>
<evidence type="ECO:0000313" key="3">
    <source>
        <dbReference type="Proteomes" id="UP000202440"/>
    </source>
</evidence>
<evidence type="ECO:0000259" key="1">
    <source>
        <dbReference type="Pfam" id="PF00535"/>
    </source>
</evidence>
<dbReference type="Pfam" id="PF00535">
    <property type="entry name" value="Glycos_transf_2"/>
    <property type="match status" value="1"/>
</dbReference>
<proteinExistence type="predicted"/>
<gene>
    <name evidence="2" type="ORF">CHH28_01870</name>
</gene>
<dbReference type="SUPFAM" id="SSF53448">
    <property type="entry name" value="Nucleotide-diphospho-sugar transferases"/>
    <property type="match status" value="1"/>
</dbReference>
<name>A0A222FG70_9GAMM</name>
<dbReference type="InterPro" id="IPR001173">
    <property type="entry name" value="Glyco_trans_2-like"/>
</dbReference>
<dbReference type="KEGG" id="bsan:CHH28_01870"/>
<dbReference type="InterPro" id="IPR029044">
    <property type="entry name" value="Nucleotide-diphossugar_trans"/>
</dbReference>
<dbReference type="Proteomes" id="UP000202440">
    <property type="component" value="Chromosome"/>
</dbReference>
<evidence type="ECO:0000313" key="2">
    <source>
        <dbReference type="EMBL" id="ASP37494.1"/>
    </source>
</evidence>
<dbReference type="CDD" id="cd00761">
    <property type="entry name" value="Glyco_tranf_GTA_type"/>
    <property type="match status" value="1"/>
</dbReference>